<reference evidence="10 11" key="1">
    <citation type="journal article" date="2011" name="Front. Microbiol.">
        <title>Genomic signatures of strain selection and enhancement in Bacillus atrophaeus var. globigii, a historical biowarfare simulant.</title>
        <authorList>
            <person name="Gibbons H.S."/>
            <person name="Broomall S.M."/>
            <person name="McNew L.A."/>
            <person name="Daligault H."/>
            <person name="Chapman C."/>
            <person name="Bruce D."/>
            <person name="Karavis M."/>
            <person name="Krepps M."/>
            <person name="McGregor P.A."/>
            <person name="Hong C."/>
            <person name="Park K.H."/>
            <person name="Akmal A."/>
            <person name="Feldman A."/>
            <person name="Lin J.S."/>
            <person name="Chang W.E."/>
            <person name="Higgs B.W."/>
            <person name="Demirev P."/>
            <person name="Lindquist J."/>
            <person name="Liem A."/>
            <person name="Fochler E."/>
            <person name="Read T.D."/>
            <person name="Tapia R."/>
            <person name="Johnson S."/>
            <person name="Bishop-Lilly K.A."/>
            <person name="Detter C."/>
            <person name="Han C."/>
            <person name="Sozhamannan S."/>
            <person name="Rosenzweig C.N."/>
            <person name="Skowronski E.W."/>
        </authorList>
    </citation>
    <scope>NUCLEOTIDE SEQUENCE [LARGE SCALE GENOMIC DNA]</scope>
    <source>
        <strain evidence="10 11">AIT1</strain>
    </source>
</reference>
<gene>
    <name evidence="10" type="primary">sppA</name>
    <name evidence="10" type="ORF">CWE15_02475</name>
</gene>
<evidence type="ECO:0000256" key="3">
    <source>
        <dbReference type="ARBA" id="ARBA00022670"/>
    </source>
</evidence>
<dbReference type="Proteomes" id="UP000286976">
    <property type="component" value="Unassembled WGS sequence"/>
</dbReference>
<feature type="domain" description="Peptidase S49" evidence="9">
    <location>
        <begin position="392"/>
        <end position="539"/>
    </location>
</feature>
<evidence type="ECO:0000256" key="6">
    <source>
        <dbReference type="ARBA" id="ARBA00023136"/>
    </source>
</evidence>
<evidence type="ECO:0000256" key="7">
    <source>
        <dbReference type="PIRSR" id="PIRSR001217-1"/>
    </source>
</evidence>
<dbReference type="PANTHER" id="PTHR33209:SF1">
    <property type="entry name" value="PEPTIDASE S49 DOMAIN-CONTAINING PROTEIN"/>
    <property type="match status" value="1"/>
</dbReference>
<dbReference type="PANTHER" id="PTHR33209">
    <property type="entry name" value="PROTEASE 4"/>
    <property type="match status" value="1"/>
</dbReference>
<protein>
    <submittedName>
        <fullName evidence="10">Signal peptide peptidase SppA</fullName>
    </submittedName>
</protein>
<dbReference type="Gene3D" id="6.20.330.10">
    <property type="match status" value="1"/>
</dbReference>
<accession>A0A432X9S1</accession>
<dbReference type="InterPro" id="IPR004635">
    <property type="entry name" value="Pept_S49_SppA"/>
</dbReference>
<feature type="active site" description="Proton donor/acceptor" evidence="7">
    <location>
        <position position="203"/>
    </location>
</feature>
<feature type="domain" description="Peptidase S49" evidence="9">
    <location>
        <begin position="136"/>
        <end position="293"/>
    </location>
</feature>
<evidence type="ECO:0000256" key="2">
    <source>
        <dbReference type="ARBA" id="ARBA00008683"/>
    </source>
</evidence>
<dbReference type="EMBL" id="PIPQ01000001">
    <property type="protein sequence ID" value="RUO44060.1"/>
    <property type="molecule type" value="Genomic_DNA"/>
</dbReference>
<keyword evidence="8" id="KW-0812">Transmembrane</keyword>
<dbReference type="NCBIfam" id="TIGR00705">
    <property type="entry name" value="SppA_67K"/>
    <property type="match status" value="1"/>
</dbReference>
<sequence>MKLLMRLLHSLGRFFNGVRRFLTNLVFFTVLFFALLFFVFKDDRVVIDDNTLLVLDIEGVLVDLPNYKSPTEQLTNDMFSLDDDTLETSIYDVLAAIDRAEVDHRISGIHLQLDYFQGGGLNHLQLLGQRLSAFREQTGKPVIATGDYFNQSQYYVAAHASQILLHPEGVIDLQGFHAYQNYFASFFEKLNVNTYIFKAGDYKTATEPYSRDTMSEAARTQSSLWLNDLWQQYLTDIANQRVLQPDALSGRITDYLYALEAADFHPAQMALQVGFVDRLASHQEMREVLAQASGSQADHQDYPRVSYRSYLEAFDPVQVPQEQARIQVILVSGSIIHGSSYPGATGSDTLIAKLREARLDEHVKGVVLRIDSPGGSAFASEVIRQEMALFAEANKPIYASLSATAASGGYWVALGADKIYAAPSTITGSIGVFGMFISLEDSFKQLGIHYDGVSTTDMPLLDAGKNLPATAALMMQHDVDRTYRNFTRLVATERGIPIQGVANIAEGRVWTGRQAKQRQLVDALGHLSDALTDLATEYEIDHYWVDMPTVEKGSLDYILEQLLQAQASITKQLVSLNVLSAAPSPTTRIPNSLTQQILRKQLKQLATLNNFNDPRGLYSRCTECIEVF</sequence>
<proteinExistence type="inferred from homology"/>
<feature type="active site" description="Nucleophile" evidence="7">
    <location>
        <position position="407"/>
    </location>
</feature>
<comment type="similarity">
    <text evidence="2">Belongs to the peptidase S49 family.</text>
</comment>
<evidence type="ECO:0000256" key="8">
    <source>
        <dbReference type="SAM" id="Phobius"/>
    </source>
</evidence>
<comment type="subcellular location">
    <subcellularLocation>
        <location evidence="1">Membrane</location>
    </subcellularLocation>
</comment>
<comment type="caution">
    <text evidence="10">The sequence shown here is derived from an EMBL/GenBank/DDBJ whole genome shotgun (WGS) entry which is preliminary data.</text>
</comment>
<dbReference type="PIRSF" id="PIRSF001217">
    <property type="entry name" value="Protease_4_SppA"/>
    <property type="match status" value="1"/>
</dbReference>
<dbReference type="SUPFAM" id="SSF52096">
    <property type="entry name" value="ClpP/crotonase"/>
    <property type="match status" value="2"/>
</dbReference>
<dbReference type="OrthoDB" id="9764363at2"/>
<evidence type="ECO:0000259" key="9">
    <source>
        <dbReference type="Pfam" id="PF01343"/>
    </source>
</evidence>
<keyword evidence="11" id="KW-1185">Reference proteome</keyword>
<evidence type="ECO:0000256" key="5">
    <source>
        <dbReference type="ARBA" id="ARBA00022825"/>
    </source>
</evidence>
<keyword evidence="4" id="KW-0378">Hydrolase</keyword>
<feature type="transmembrane region" description="Helical" evidence="8">
    <location>
        <begin position="21"/>
        <end position="40"/>
    </location>
</feature>
<evidence type="ECO:0000256" key="1">
    <source>
        <dbReference type="ARBA" id="ARBA00004370"/>
    </source>
</evidence>
<keyword evidence="5" id="KW-0720">Serine protease</keyword>
<evidence type="ECO:0000256" key="4">
    <source>
        <dbReference type="ARBA" id="ARBA00022801"/>
    </source>
</evidence>
<dbReference type="InterPro" id="IPR002142">
    <property type="entry name" value="Peptidase_S49"/>
</dbReference>
<dbReference type="GO" id="GO:0006465">
    <property type="term" value="P:signal peptide processing"/>
    <property type="evidence" value="ECO:0007669"/>
    <property type="project" value="InterPro"/>
</dbReference>
<dbReference type="NCBIfam" id="TIGR00706">
    <property type="entry name" value="SppA_dom"/>
    <property type="match status" value="1"/>
</dbReference>
<dbReference type="InterPro" id="IPR004634">
    <property type="entry name" value="Pept_S49_pIV"/>
</dbReference>
<dbReference type="GO" id="GO:0016020">
    <property type="term" value="C:membrane"/>
    <property type="evidence" value="ECO:0007669"/>
    <property type="project" value="UniProtKB-SubCell"/>
</dbReference>
<dbReference type="InterPro" id="IPR047272">
    <property type="entry name" value="S49_SppA_C"/>
</dbReference>
<dbReference type="GO" id="GO:0008236">
    <property type="term" value="F:serine-type peptidase activity"/>
    <property type="evidence" value="ECO:0007669"/>
    <property type="project" value="UniProtKB-KW"/>
</dbReference>
<dbReference type="AlphaFoldDB" id="A0A432X9S1"/>
<dbReference type="InterPro" id="IPR047217">
    <property type="entry name" value="S49_SppA_67K_type_N"/>
</dbReference>
<organism evidence="10 11">
    <name type="scientific">Aliidiomarina taiwanensis</name>
    <dbReference type="NCBI Taxonomy" id="946228"/>
    <lineage>
        <taxon>Bacteria</taxon>
        <taxon>Pseudomonadati</taxon>
        <taxon>Pseudomonadota</taxon>
        <taxon>Gammaproteobacteria</taxon>
        <taxon>Alteromonadales</taxon>
        <taxon>Idiomarinaceae</taxon>
        <taxon>Aliidiomarina</taxon>
    </lineage>
</organism>
<keyword evidence="8" id="KW-1133">Transmembrane helix</keyword>
<dbReference type="Pfam" id="PF01343">
    <property type="entry name" value="Peptidase_S49"/>
    <property type="match status" value="2"/>
</dbReference>
<dbReference type="RefSeq" id="WP_126756458.1">
    <property type="nucleotide sequence ID" value="NZ_PIPQ01000001.1"/>
</dbReference>
<keyword evidence="6 8" id="KW-0472">Membrane</keyword>
<dbReference type="CDD" id="cd07018">
    <property type="entry name" value="S49_SppA_67K_type"/>
    <property type="match status" value="1"/>
</dbReference>
<dbReference type="CDD" id="cd07023">
    <property type="entry name" value="S49_Sppa_N_C"/>
    <property type="match status" value="1"/>
</dbReference>
<evidence type="ECO:0000313" key="11">
    <source>
        <dbReference type="Proteomes" id="UP000286976"/>
    </source>
</evidence>
<name>A0A432X9S1_9GAMM</name>
<dbReference type="InterPro" id="IPR029045">
    <property type="entry name" value="ClpP/crotonase-like_dom_sf"/>
</dbReference>
<evidence type="ECO:0000313" key="10">
    <source>
        <dbReference type="EMBL" id="RUO44060.1"/>
    </source>
</evidence>
<keyword evidence="3" id="KW-0645">Protease</keyword>
<dbReference type="Gene3D" id="3.90.226.10">
    <property type="entry name" value="2-enoyl-CoA Hydratase, Chain A, domain 1"/>
    <property type="match status" value="3"/>
</dbReference>